<keyword evidence="3" id="KW-1185">Reference proteome</keyword>
<evidence type="ECO:0000256" key="1">
    <source>
        <dbReference type="SAM" id="MobiDB-lite"/>
    </source>
</evidence>
<feature type="region of interest" description="Disordered" evidence="1">
    <location>
        <begin position="58"/>
        <end position="111"/>
    </location>
</feature>
<reference evidence="2 3" key="1">
    <citation type="submission" date="2019-05" db="EMBL/GenBank/DDBJ databases">
        <title>Another draft genome of Portunus trituberculatus and its Hox gene families provides insights of decapod evolution.</title>
        <authorList>
            <person name="Jeong J.-H."/>
            <person name="Song I."/>
            <person name="Kim S."/>
            <person name="Choi T."/>
            <person name="Kim D."/>
            <person name="Ryu S."/>
            <person name="Kim W."/>
        </authorList>
    </citation>
    <scope>NUCLEOTIDE SEQUENCE [LARGE SCALE GENOMIC DNA]</scope>
    <source>
        <tissue evidence="2">Muscle</tissue>
    </source>
</reference>
<comment type="caution">
    <text evidence="2">The sequence shown here is derived from an EMBL/GenBank/DDBJ whole genome shotgun (WGS) entry which is preliminary data.</text>
</comment>
<feature type="compositionally biased region" description="Basic and acidic residues" evidence="1">
    <location>
        <begin position="96"/>
        <end position="111"/>
    </location>
</feature>
<dbReference type="AlphaFoldDB" id="A0A5B7J2U1"/>
<evidence type="ECO:0000313" key="3">
    <source>
        <dbReference type="Proteomes" id="UP000324222"/>
    </source>
</evidence>
<accession>A0A5B7J2U1</accession>
<proteinExistence type="predicted"/>
<evidence type="ECO:0000313" key="2">
    <source>
        <dbReference type="EMBL" id="MPC89055.1"/>
    </source>
</evidence>
<organism evidence="2 3">
    <name type="scientific">Portunus trituberculatus</name>
    <name type="common">Swimming crab</name>
    <name type="synonym">Neptunus trituberculatus</name>
    <dbReference type="NCBI Taxonomy" id="210409"/>
    <lineage>
        <taxon>Eukaryota</taxon>
        <taxon>Metazoa</taxon>
        <taxon>Ecdysozoa</taxon>
        <taxon>Arthropoda</taxon>
        <taxon>Crustacea</taxon>
        <taxon>Multicrustacea</taxon>
        <taxon>Malacostraca</taxon>
        <taxon>Eumalacostraca</taxon>
        <taxon>Eucarida</taxon>
        <taxon>Decapoda</taxon>
        <taxon>Pleocyemata</taxon>
        <taxon>Brachyura</taxon>
        <taxon>Eubrachyura</taxon>
        <taxon>Portunoidea</taxon>
        <taxon>Portunidae</taxon>
        <taxon>Portuninae</taxon>
        <taxon>Portunus</taxon>
    </lineage>
</organism>
<sequence>MAAKLWQEDAPARNPMQTATITRPARGATFTASRIQAEVLLMEIKPAPIYLPRRTIGSLESAQGKPGGPPRFAPPPVSNEGASPRGGGTLPVPRDGLARRTKENLPRNSPRDARHYSLLTVLRIKSTASRSLLAFETALAVKVPVSI</sequence>
<feature type="compositionally biased region" description="Pro residues" evidence="1">
    <location>
        <begin position="67"/>
        <end position="77"/>
    </location>
</feature>
<dbReference type="EMBL" id="VSRR010079768">
    <property type="protein sequence ID" value="MPC89055.1"/>
    <property type="molecule type" value="Genomic_DNA"/>
</dbReference>
<dbReference type="Proteomes" id="UP000324222">
    <property type="component" value="Unassembled WGS sequence"/>
</dbReference>
<name>A0A5B7J2U1_PORTR</name>
<gene>
    <name evidence="2" type="ORF">E2C01_083983</name>
</gene>
<protein>
    <submittedName>
        <fullName evidence="2">Uncharacterized protein</fullName>
    </submittedName>
</protein>